<evidence type="ECO:0000313" key="2">
    <source>
        <dbReference type="EMBL" id="KHN84923.1"/>
    </source>
</evidence>
<dbReference type="AlphaFoldDB" id="A0A0B2VTA2"/>
<keyword evidence="3" id="KW-1185">Reference proteome</keyword>
<feature type="region of interest" description="Disordered" evidence="1">
    <location>
        <begin position="1"/>
        <end position="31"/>
    </location>
</feature>
<dbReference type="OrthoDB" id="3169036at2759"/>
<name>A0A0B2VTA2_TOXCA</name>
<proteinExistence type="predicted"/>
<evidence type="ECO:0000256" key="1">
    <source>
        <dbReference type="SAM" id="MobiDB-lite"/>
    </source>
</evidence>
<dbReference type="Proteomes" id="UP000031036">
    <property type="component" value="Unassembled WGS sequence"/>
</dbReference>
<reference evidence="2 3" key="1">
    <citation type="submission" date="2014-11" db="EMBL/GenBank/DDBJ databases">
        <title>Genetic blueprint of the zoonotic pathogen Toxocara canis.</title>
        <authorList>
            <person name="Zhu X.-Q."/>
            <person name="Korhonen P.K."/>
            <person name="Cai H."/>
            <person name="Young N.D."/>
            <person name="Nejsum P."/>
            <person name="von Samson-Himmelstjerna G."/>
            <person name="Boag P.R."/>
            <person name="Tan P."/>
            <person name="Li Q."/>
            <person name="Min J."/>
            <person name="Yang Y."/>
            <person name="Wang X."/>
            <person name="Fang X."/>
            <person name="Hall R.S."/>
            <person name="Hofmann A."/>
            <person name="Sternberg P.W."/>
            <person name="Jex A.R."/>
            <person name="Gasser R.B."/>
        </authorList>
    </citation>
    <scope>NUCLEOTIDE SEQUENCE [LARGE SCALE GENOMIC DNA]</scope>
    <source>
        <strain evidence="2">PN_DK_2014</strain>
    </source>
</reference>
<protein>
    <submittedName>
        <fullName evidence="2">Uncharacterized protein</fullName>
    </submittedName>
</protein>
<evidence type="ECO:0000313" key="3">
    <source>
        <dbReference type="Proteomes" id="UP000031036"/>
    </source>
</evidence>
<comment type="caution">
    <text evidence="2">The sequence shown here is derived from an EMBL/GenBank/DDBJ whole genome shotgun (WGS) entry which is preliminary data.</text>
</comment>
<accession>A0A0B2VTA2</accession>
<dbReference type="EMBL" id="JPKZ01000888">
    <property type="protein sequence ID" value="KHN84923.1"/>
    <property type="molecule type" value="Genomic_DNA"/>
</dbReference>
<feature type="compositionally biased region" description="Acidic residues" evidence="1">
    <location>
        <begin position="14"/>
        <end position="25"/>
    </location>
</feature>
<sequence>MSGQNDRADLSQVEQEDDSDQEGETDATGIEEKDIQLSLSFKDFQRPMKLLSYLDFSCVAYLNTLSERHAHEHLQIPSVLTTRHNFNWAMFDRVKMELSAPRFRDELHNWAVAGPSAHSTGRCFIGTASVRF</sequence>
<organism evidence="2 3">
    <name type="scientific">Toxocara canis</name>
    <name type="common">Canine roundworm</name>
    <dbReference type="NCBI Taxonomy" id="6265"/>
    <lineage>
        <taxon>Eukaryota</taxon>
        <taxon>Metazoa</taxon>
        <taxon>Ecdysozoa</taxon>
        <taxon>Nematoda</taxon>
        <taxon>Chromadorea</taxon>
        <taxon>Rhabditida</taxon>
        <taxon>Spirurina</taxon>
        <taxon>Ascaridomorpha</taxon>
        <taxon>Ascaridoidea</taxon>
        <taxon>Toxocaridae</taxon>
        <taxon>Toxocara</taxon>
    </lineage>
</organism>
<gene>
    <name evidence="2" type="ORF">Tcan_03930</name>
</gene>